<dbReference type="InterPro" id="IPR015421">
    <property type="entry name" value="PyrdxlP-dep_Trfase_major"/>
</dbReference>
<dbReference type="Proteomes" id="UP000001067">
    <property type="component" value="Unassembled WGS sequence"/>
</dbReference>
<dbReference type="Gene3D" id="3.90.1150.10">
    <property type="entry name" value="Aspartate Aminotransferase, domain 1"/>
    <property type="match status" value="1"/>
</dbReference>
<keyword evidence="8" id="KW-1185">Reference proteome</keyword>
<dbReference type="InterPro" id="IPR015424">
    <property type="entry name" value="PyrdxlP-dep_Trfase"/>
</dbReference>
<reference evidence="7 8" key="1">
    <citation type="journal article" date="2010" name="Genome Biol.">
        <title>A first genome assembly of the barley fungal pathogen Pyrenophora teres f. teres.</title>
        <authorList>
            <person name="Ellwood S.R."/>
            <person name="Liu Z."/>
            <person name="Syme R.A."/>
            <person name="Lai Z."/>
            <person name="Hane J.K."/>
            <person name="Keiper F."/>
            <person name="Moffat C.S."/>
            <person name="Oliver R.P."/>
            <person name="Friesen T.L."/>
        </authorList>
    </citation>
    <scope>NUCLEOTIDE SEQUENCE [LARGE SCALE GENOMIC DNA]</scope>
    <source>
        <strain evidence="7 8">0-1</strain>
    </source>
</reference>
<dbReference type="STRING" id="861557.E3RLJ7"/>
<dbReference type="KEGG" id="pte:PTT_09245"/>
<evidence type="ECO:0000256" key="4">
    <source>
        <dbReference type="ARBA" id="ARBA00023239"/>
    </source>
</evidence>
<dbReference type="InterPro" id="IPR001597">
    <property type="entry name" value="ArAA_b-elim_lyase/Thr_aldolase"/>
</dbReference>
<comment type="similarity">
    <text evidence="2">Belongs to the threonine aldolase family.</text>
</comment>
<evidence type="ECO:0000313" key="7">
    <source>
        <dbReference type="EMBL" id="EFQ93403.1"/>
    </source>
</evidence>
<evidence type="ECO:0000313" key="8">
    <source>
        <dbReference type="Proteomes" id="UP000001067"/>
    </source>
</evidence>
<evidence type="ECO:0000259" key="6">
    <source>
        <dbReference type="Pfam" id="PF01212"/>
    </source>
</evidence>
<dbReference type="EMBL" id="GL533867">
    <property type="protein sequence ID" value="EFQ93403.1"/>
    <property type="molecule type" value="Genomic_DNA"/>
</dbReference>
<feature type="domain" description="Aromatic amino acid beta-eliminating lyase/threonine aldolase" evidence="6">
    <location>
        <begin position="31"/>
        <end position="322"/>
    </location>
</feature>
<dbReference type="GO" id="GO:0006545">
    <property type="term" value="P:glycine biosynthetic process"/>
    <property type="evidence" value="ECO:0007669"/>
    <property type="project" value="TreeGrafter"/>
</dbReference>
<dbReference type="NCBIfam" id="NF041359">
    <property type="entry name" value="GntG_guanitoxin"/>
    <property type="match status" value="1"/>
</dbReference>
<dbReference type="HOGENOM" id="CLU_029381_1_1_1"/>
<name>E3RLJ7_PYRTT</name>
<sequence length="371" mass="40674">MEQTTLLHHQYLIDIQGRRWGSPILTGAAFDFRSDVVTTPSISMLRAITRTTLNDDVYGEDSTTTEFEQEIANLCRHEAAAFVMSGTMANQLALRTLLWQPPHAILADADAHIVHWEAGGIAHLSGAMLQAVQPSNGLYLTLEDIQKHAILSDDVHKCPTRVVSIENTSNGTIVPLEEMQRLKAWAEKAGIQVHIDGARLWEAIAAGSGTLAEYAQCSDLLTLDFSKGLGAPMGAMVVGSTESIKRLRRIRKSIGGGMRQSGVLVAAARQALLENFGISQQDERGILKKSHSLAKTVEKLWAERGGKFLRLVETNIVWLDLDASGVTEKEWVEAGQQHGLKLMGKRVVTHYQICDDAMSALQSVIEEVFAE</sequence>
<dbReference type="GO" id="GO:0008732">
    <property type="term" value="F:L-allo-threonine aldolase activity"/>
    <property type="evidence" value="ECO:0007669"/>
    <property type="project" value="TreeGrafter"/>
</dbReference>
<dbReference type="InterPro" id="IPR023603">
    <property type="entry name" value="Low_specificity_L-TA-like"/>
</dbReference>
<dbReference type="Pfam" id="PF01212">
    <property type="entry name" value="Beta_elim_lyase"/>
    <property type="match status" value="1"/>
</dbReference>
<dbReference type="OrthoDB" id="10261951at2759"/>
<dbReference type="Gene3D" id="3.40.640.10">
    <property type="entry name" value="Type I PLP-dependent aspartate aminotransferase-like (Major domain)"/>
    <property type="match status" value="1"/>
</dbReference>
<accession>E3RLJ7</accession>
<proteinExistence type="inferred from homology"/>
<dbReference type="InterPro" id="IPR015422">
    <property type="entry name" value="PyrdxlP-dep_Trfase_small"/>
</dbReference>
<evidence type="ECO:0000256" key="5">
    <source>
        <dbReference type="PIRSR" id="PIRSR017617-1"/>
    </source>
</evidence>
<dbReference type="PIRSF" id="PIRSF017617">
    <property type="entry name" value="Thr_aldolase"/>
    <property type="match status" value="1"/>
</dbReference>
<comment type="cofactor">
    <cofactor evidence="1">
        <name>pyridoxal 5'-phosphate</name>
        <dbReference type="ChEBI" id="CHEBI:597326"/>
    </cofactor>
</comment>
<protein>
    <recommendedName>
        <fullName evidence="6">Aromatic amino acid beta-eliminating lyase/threonine aldolase domain-containing protein</fullName>
    </recommendedName>
</protein>
<feature type="modified residue" description="N6-(pyridoxal phosphate)lysine" evidence="5">
    <location>
        <position position="227"/>
    </location>
</feature>
<keyword evidence="4" id="KW-0456">Lyase</keyword>
<dbReference type="AlphaFoldDB" id="E3RLJ7"/>
<dbReference type="SUPFAM" id="SSF53383">
    <property type="entry name" value="PLP-dependent transferases"/>
    <property type="match status" value="1"/>
</dbReference>
<dbReference type="PANTHER" id="PTHR48097:SF9">
    <property type="entry name" value="L-THREONINE ALDOLASE"/>
    <property type="match status" value="1"/>
</dbReference>
<evidence type="ECO:0000256" key="2">
    <source>
        <dbReference type="ARBA" id="ARBA00006966"/>
    </source>
</evidence>
<dbReference type="GO" id="GO:0005829">
    <property type="term" value="C:cytosol"/>
    <property type="evidence" value="ECO:0007669"/>
    <property type="project" value="TreeGrafter"/>
</dbReference>
<evidence type="ECO:0000256" key="1">
    <source>
        <dbReference type="ARBA" id="ARBA00001933"/>
    </source>
</evidence>
<dbReference type="PANTHER" id="PTHR48097">
    <property type="entry name" value="L-THREONINE ALDOLASE-RELATED"/>
    <property type="match status" value="1"/>
</dbReference>
<organism evidence="8">
    <name type="scientific">Pyrenophora teres f. teres (strain 0-1)</name>
    <name type="common">Barley net blotch fungus</name>
    <name type="synonym">Drechslera teres f. teres</name>
    <dbReference type="NCBI Taxonomy" id="861557"/>
    <lineage>
        <taxon>Eukaryota</taxon>
        <taxon>Fungi</taxon>
        <taxon>Dikarya</taxon>
        <taxon>Ascomycota</taxon>
        <taxon>Pezizomycotina</taxon>
        <taxon>Dothideomycetes</taxon>
        <taxon>Pleosporomycetidae</taxon>
        <taxon>Pleosporales</taxon>
        <taxon>Pleosporineae</taxon>
        <taxon>Pleosporaceae</taxon>
        <taxon>Pyrenophora</taxon>
    </lineage>
</organism>
<dbReference type="FunFam" id="3.40.640.10:FF:000030">
    <property type="entry name" value="Low-specificity L-threonine aldolase"/>
    <property type="match status" value="1"/>
</dbReference>
<evidence type="ECO:0000256" key="3">
    <source>
        <dbReference type="ARBA" id="ARBA00022898"/>
    </source>
</evidence>
<keyword evidence="3" id="KW-0663">Pyridoxal phosphate</keyword>
<dbReference type="eggNOG" id="KOG1368">
    <property type="taxonomic scope" value="Eukaryota"/>
</dbReference>
<gene>
    <name evidence="7" type="ORF">PTT_09245</name>
</gene>
<dbReference type="GO" id="GO:0006567">
    <property type="term" value="P:L-threonine catabolic process"/>
    <property type="evidence" value="ECO:0007669"/>
    <property type="project" value="TreeGrafter"/>
</dbReference>